<evidence type="ECO:0000313" key="3">
    <source>
        <dbReference type="Proteomes" id="UP000248349"/>
    </source>
</evidence>
<reference evidence="2 3" key="1">
    <citation type="submission" date="2016-12" db="EMBL/GenBank/DDBJ databases">
        <title>The genomes of Aspergillus section Nigri reveals drivers in fungal speciation.</title>
        <authorList>
            <consortium name="DOE Joint Genome Institute"/>
            <person name="Vesth T.C."/>
            <person name="Nybo J."/>
            <person name="Theobald S."/>
            <person name="Brandl J."/>
            <person name="Frisvad J.C."/>
            <person name="Nielsen K.F."/>
            <person name="Lyhne E.K."/>
            <person name="Kogle M.E."/>
            <person name="Kuo A."/>
            <person name="Riley R."/>
            <person name="Clum A."/>
            <person name="Nolan M."/>
            <person name="Lipzen A."/>
            <person name="Salamov A."/>
            <person name="Henrissat B."/>
            <person name="Wiebenga A."/>
            <person name="De Vries R.P."/>
            <person name="Grigoriev I.V."/>
            <person name="Mortensen U.H."/>
            <person name="Andersen M.R."/>
            <person name="Baker S.E."/>
        </authorList>
    </citation>
    <scope>NUCLEOTIDE SEQUENCE [LARGE SCALE GENOMIC DNA]</scope>
    <source>
        <strain evidence="2 3">JOP 1030-1</strain>
    </source>
</reference>
<dbReference type="EMBL" id="KZ821241">
    <property type="protein sequence ID" value="PYH43818.1"/>
    <property type="molecule type" value="Genomic_DNA"/>
</dbReference>
<sequence>MALPHNHTPSKSFSDLVSQSIKSERIIAQRSKVRPRGTSQYLAANRDSPEALLRQYSVGRHYQPSGTKWHGYLLLWPRARELSLVGGVELSCWAIDRMGVTAAHQLGSKPHPGSPVGQTAICTVERGSLKKRLVSFFLSFFMCFFFALPGNSPTGQIPEFPVLFGMFGGEKISELRPEQVCLPQ</sequence>
<accession>A0A318ZUQ3</accession>
<dbReference type="AlphaFoldDB" id="A0A318ZUQ3"/>
<organism evidence="2 3">
    <name type="scientific">Aspergillus saccharolyticus JOP 1030-1</name>
    <dbReference type="NCBI Taxonomy" id="1450539"/>
    <lineage>
        <taxon>Eukaryota</taxon>
        <taxon>Fungi</taxon>
        <taxon>Dikarya</taxon>
        <taxon>Ascomycota</taxon>
        <taxon>Pezizomycotina</taxon>
        <taxon>Eurotiomycetes</taxon>
        <taxon>Eurotiomycetidae</taxon>
        <taxon>Eurotiales</taxon>
        <taxon>Aspergillaceae</taxon>
        <taxon>Aspergillus</taxon>
        <taxon>Aspergillus subgen. Circumdati</taxon>
    </lineage>
</organism>
<name>A0A318ZUQ3_9EURO</name>
<feature type="transmembrane region" description="Helical" evidence="1">
    <location>
        <begin position="133"/>
        <end position="150"/>
    </location>
</feature>
<keyword evidence="3" id="KW-1185">Reference proteome</keyword>
<keyword evidence="1" id="KW-1133">Transmembrane helix</keyword>
<keyword evidence="1" id="KW-0472">Membrane</keyword>
<protein>
    <submittedName>
        <fullName evidence="2">Uncharacterized protein</fullName>
    </submittedName>
</protein>
<evidence type="ECO:0000313" key="2">
    <source>
        <dbReference type="EMBL" id="PYH43818.1"/>
    </source>
</evidence>
<evidence type="ECO:0000256" key="1">
    <source>
        <dbReference type="SAM" id="Phobius"/>
    </source>
</evidence>
<proteinExistence type="predicted"/>
<gene>
    <name evidence="2" type="ORF">BP01DRAFT_93409</name>
</gene>
<dbReference type="GeneID" id="37081474"/>
<dbReference type="Proteomes" id="UP000248349">
    <property type="component" value="Unassembled WGS sequence"/>
</dbReference>
<keyword evidence="1" id="KW-0812">Transmembrane</keyword>
<dbReference type="RefSeq" id="XP_025429800.1">
    <property type="nucleotide sequence ID" value="XM_025580245.1"/>
</dbReference>